<feature type="domain" description="J" evidence="11">
    <location>
        <begin position="93"/>
        <end position="160"/>
    </location>
</feature>
<dbReference type="Pfam" id="PF00226">
    <property type="entry name" value="DnaJ"/>
    <property type="match status" value="1"/>
</dbReference>
<proteinExistence type="predicted"/>
<dbReference type="SUPFAM" id="SSF158702">
    <property type="entry name" value="Sec63 N-terminal domain-like"/>
    <property type="match status" value="1"/>
</dbReference>
<keyword evidence="13" id="KW-1185">Reference proteome</keyword>
<evidence type="ECO:0000256" key="9">
    <source>
        <dbReference type="SAM" id="MobiDB-lite"/>
    </source>
</evidence>
<dbReference type="Gene3D" id="2.60.40.150">
    <property type="entry name" value="C2 domain"/>
    <property type="match status" value="1"/>
</dbReference>
<comment type="subcellular location">
    <subcellularLocation>
        <location evidence="1">Endoplasmic reticulum membrane</location>
        <topology evidence="1">Multi-pass membrane protein</topology>
    </subcellularLocation>
</comment>
<keyword evidence="2" id="KW-0813">Transport</keyword>
<dbReference type="GO" id="GO:0006620">
    <property type="term" value="P:post-translational protein targeting to endoplasmic reticulum membrane"/>
    <property type="evidence" value="ECO:0007669"/>
    <property type="project" value="TreeGrafter"/>
</dbReference>
<evidence type="ECO:0000256" key="3">
    <source>
        <dbReference type="ARBA" id="ARBA00022692"/>
    </source>
</evidence>
<evidence type="ECO:0000259" key="11">
    <source>
        <dbReference type="PROSITE" id="PS50076"/>
    </source>
</evidence>
<dbReference type="AlphaFoldDB" id="A0A9W8E8R3"/>
<evidence type="ECO:0000256" key="6">
    <source>
        <dbReference type="ARBA" id="ARBA00022989"/>
    </source>
</evidence>
<keyword evidence="5" id="KW-0653">Protein transport</keyword>
<dbReference type="InterPro" id="IPR014756">
    <property type="entry name" value="Ig_E-set"/>
</dbReference>
<feature type="region of interest" description="Disordered" evidence="9">
    <location>
        <begin position="589"/>
        <end position="636"/>
    </location>
</feature>
<dbReference type="SMART" id="SM00973">
    <property type="entry name" value="Sec63"/>
    <property type="match status" value="1"/>
</dbReference>
<keyword evidence="8" id="KW-0143">Chaperone</keyword>
<evidence type="ECO:0000256" key="7">
    <source>
        <dbReference type="ARBA" id="ARBA00023136"/>
    </source>
</evidence>
<accession>A0A9W8E8R3</accession>
<keyword evidence="3 10" id="KW-0812">Transmembrane</keyword>
<dbReference type="SMART" id="SM00271">
    <property type="entry name" value="DnaJ"/>
    <property type="match status" value="1"/>
</dbReference>
<dbReference type="EMBL" id="JANBPY010000307">
    <property type="protein sequence ID" value="KAJ1967630.1"/>
    <property type="molecule type" value="Genomic_DNA"/>
</dbReference>
<evidence type="ECO:0000256" key="4">
    <source>
        <dbReference type="ARBA" id="ARBA00022824"/>
    </source>
</evidence>
<evidence type="ECO:0000256" key="8">
    <source>
        <dbReference type="ARBA" id="ARBA00023186"/>
    </source>
</evidence>
<evidence type="ECO:0000256" key="2">
    <source>
        <dbReference type="ARBA" id="ARBA00022448"/>
    </source>
</evidence>
<feature type="compositionally biased region" description="Acidic residues" evidence="9">
    <location>
        <begin position="593"/>
        <end position="606"/>
    </location>
</feature>
<dbReference type="GO" id="GO:0031207">
    <property type="term" value="C:Sec62/Sec63 complex"/>
    <property type="evidence" value="ECO:0007669"/>
    <property type="project" value="TreeGrafter"/>
</dbReference>
<dbReference type="OrthoDB" id="1734229at2759"/>
<dbReference type="InterPro" id="IPR035892">
    <property type="entry name" value="C2_domain_sf"/>
</dbReference>
<keyword evidence="7 10" id="KW-0472">Membrane</keyword>
<dbReference type="CDD" id="cd06257">
    <property type="entry name" value="DnaJ"/>
    <property type="match status" value="1"/>
</dbReference>
<dbReference type="Gene3D" id="1.10.287.110">
    <property type="entry name" value="DnaJ domain"/>
    <property type="match status" value="1"/>
</dbReference>
<dbReference type="SUPFAM" id="SSF46565">
    <property type="entry name" value="Chaperone J-domain"/>
    <property type="match status" value="1"/>
</dbReference>
<dbReference type="InterPro" id="IPR001623">
    <property type="entry name" value="DnaJ_domain"/>
</dbReference>
<dbReference type="GO" id="GO:0008320">
    <property type="term" value="F:protein transmembrane transporter activity"/>
    <property type="evidence" value="ECO:0007669"/>
    <property type="project" value="TreeGrafter"/>
</dbReference>
<feature type="transmembrane region" description="Helical" evidence="10">
    <location>
        <begin position="12"/>
        <end position="33"/>
    </location>
</feature>
<evidence type="ECO:0000313" key="12">
    <source>
        <dbReference type="EMBL" id="KAJ1967630.1"/>
    </source>
</evidence>
<dbReference type="SUPFAM" id="SSF81296">
    <property type="entry name" value="E set domains"/>
    <property type="match status" value="1"/>
</dbReference>
<reference evidence="12" key="1">
    <citation type="submission" date="2022-07" db="EMBL/GenBank/DDBJ databases">
        <title>Phylogenomic reconstructions and comparative analyses of Kickxellomycotina fungi.</title>
        <authorList>
            <person name="Reynolds N.K."/>
            <person name="Stajich J.E."/>
            <person name="Barry K."/>
            <person name="Grigoriev I.V."/>
            <person name="Crous P."/>
            <person name="Smith M.E."/>
        </authorList>
    </citation>
    <scope>NUCLEOTIDE SEQUENCE</scope>
    <source>
        <strain evidence="12">RSA 1196</strain>
    </source>
</reference>
<dbReference type="InterPro" id="IPR036869">
    <property type="entry name" value="J_dom_sf"/>
</dbReference>
<dbReference type="Gene3D" id="1.10.3380.10">
    <property type="entry name" value="Sec63 N-terminal domain-like domain"/>
    <property type="match status" value="1"/>
</dbReference>
<keyword evidence="4" id="KW-0256">Endoplasmic reticulum</keyword>
<keyword evidence="6 10" id="KW-1133">Transmembrane helix</keyword>
<feature type="transmembrane region" description="Helical" evidence="10">
    <location>
        <begin position="60"/>
        <end position="78"/>
    </location>
</feature>
<name>A0A9W8E8R3_9FUNG</name>
<evidence type="ECO:0000256" key="1">
    <source>
        <dbReference type="ARBA" id="ARBA00004477"/>
    </source>
</evidence>
<protein>
    <submittedName>
        <fullName evidence="12">Secretory subunit</fullName>
    </submittedName>
</protein>
<dbReference type="GO" id="GO:0003723">
    <property type="term" value="F:RNA binding"/>
    <property type="evidence" value="ECO:0007669"/>
    <property type="project" value="TreeGrafter"/>
</dbReference>
<gene>
    <name evidence="12" type="primary">SEC63_1</name>
    <name evidence="12" type="ORF">IWQ62_001736</name>
</gene>
<evidence type="ECO:0000313" key="13">
    <source>
        <dbReference type="Proteomes" id="UP001150925"/>
    </source>
</evidence>
<feature type="transmembrane region" description="Helical" evidence="10">
    <location>
        <begin position="183"/>
        <end position="203"/>
    </location>
</feature>
<dbReference type="Proteomes" id="UP001150925">
    <property type="component" value="Unassembled WGS sequence"/>
</dbReference>
<dbReference type="PANTHER" id="PTHR24075">
    <property type="entry name" value="SEC63 DOMAIN-CONTAINING"/>
    <property type="match status" value="1"/>
</dbReference>
<evidence type="ECO:0000256" key="5">
    <source>
        <dbReference type="ARBA" id="ARBA00022927"/>
    </source>
</evidence>
<dbReference type="Pfam" id="PF02889">
    <property type="entry name" value="Sec63"/>
    <property type="match status" value="1"/>
</dbReference>
<dbReference type="PRINTS" id="PR00625">
    <property type="entry name" value="JDOMAIN"/>
</dbReference>
<dbReference type="PROSITE" id="PS50076">
    <property type="entry name" value="DNAJ_2"/>
    <property type="match status" value="1"/>
</dbReference>
<dbReference type="GO" id="GO:0006614">
    <property type="term" value="P:SRP-dependent cotranslational protein targeting to membrane"/>
    <property type="evidence" value="ECO:0007669"/>
    <property type="project" value="TreeGrafter"/>
</dbReference>
<evidence type="ECO:0000256" key="10">
    <source>
        <dbReference type="SAM" id="Phobius"/>
    </source>
</evidence>
<sequence length="636" mass="72243">MKYNFDEQGVNFNYFLLSFLGLALIPATWSLVFSRSRSVVVAKTKKYFVPKTRNQRQSLFTKRFLFVVVGWVAVAYLVHTLRTTEVESTVAWDPYDILSLSSGSTPQEIKKQYRRLSLQWHPDKVAASEKEAAEEKYIEISKAYKVLTDDAARENYEKYGHPDGRQSFDMGIALPQWLVESHASPFVLGIYGLIFGLLMPLYVGRWWYRSMRYTKEGIYNKTMGHFFKELREGVNVLDMLELLTASTEFKQDPEYQLTDEAGAFDELANRVKDEVERISGEVFERSTKFPSDAAYRAKVLLYAHLYRIPLDNERLREVQAAMVMKSLHLLVGIQRIVETYSWLQPIFYTLELSQMLVQAIPRYGPSLLQLPHVDRNLAEEIMARKPTAAGIQKFKQLDAATRDRLLSSRPVEERKEMEEVLAGVPQLSVRNPTFKVLGDQIITPRAIMTFTATLTTKGDKAPITPVTPKQPKYEDLGEEEIVEDEDDGVNKLFTNDPDAASGNVPEVFAPYCAIPKHSFWWLILGDLSSGRFTVDPIRITDLSSSKSIKIQFQAPPKPGTYSLNLFIKSDSYMGCDVSEDLEFKVHQTSELPYESEPEDDISEPEADSLAGQMAQMRNQQGGGARPSGGDETSDDE</sequence>
<dbReference type="InterPro" id="IPR004179">
    <property type="entry name" value="Sec63-dom"/>
</dbReference>
<organism evidence="12 13">
    <name type="scientific">Dispira parvispora</name>
    <dbReference type="NCBI Taxonomy" id="1520584"/>
    <lineage>
        <taxon>Eukaryota</taxon>
        <taxon>Fungi</taxon>
        <taxon>Fungi incertae sedis</taxon>
        <taxon>Zoopagomycota</taxon>
        <taxon>Kickxellomycotina</taxon>
        <taxon>Dimargaritomycetes</taxon>
        <taxon>Dimargaritales</taxon>
        <taxon>Dimargaritaceae</taxon>
        <taxon>Dispira</taxon>
    </lineage>
</organism>
<comment type="caution">
    <text evidence="12">The sequence shown here is derived from an EMBL/GenBank/DDBJ whole genome shotgun (WGS) entry which is preliminary data.</text>
</comment>
<dbReference type="PANTHER" id="PTHR24075:SF0">
    <property type="entry name" value="TRANSLOCATION PROTEIN SEC63 HOMOLOG"/>
    <property type="match status" value="1"/>
</dbReference>